<gene>
    <name evidence="1" type="ORF">PACTADRAFT_470</name>
</gene>
<organism evidence="1 2">
    <name type="scientific">Pachysolen tannophilus NRRL Y-2460</name>
    <dbReference type="NCBI Taxonomy" id="669874"/>
    <lineage>
        <taxon>Eukaryota</taxon>
        <taxon>Fungi</taxon>
        <taxon>Dikarya</taxon>
        <taxon>Ascomycota</taxon>
        <taxon>Saccharomycotina</taxon>
        <taxon>Pichiomycetes</taxon>
        <taxon>Pachysolenaceae</taxon>
        <taxon>Pachysolen</taxon>
    </lineage>
</organism>
<dbReference type="Proteomes" id="UP000094236">
    <property type="component" value="Unassembled WGS sequence"/>
</dbReference>
<name>A0A1E4U253_PACTA</name>
<dbReference type="EMBL" id="KV454011">
    <property type="protein sequence ID" value="ODV97978.1"/>
    <property type="molecule type" value="Genomic_DNA"/>
</dbReference>
<reference evidence="2" key="1">
    <citation type="submission" date="2016-05" db="EMBL/GenBank/DDBJ databases">
        <title>Comparative genomics of biotechnologically important yeasts.</title>
        <authorList>
            <consortium name="DOE Joint Genome Institute"/>
            <person name="Riley R."/>
            <person name="Haridas S."/>
            <person name="Wolfe K.H."/>
            <person name="Lopes M.R."/>
            <person name="Hittinger C.T."/>
            <person name="Goker M."/>
            <person name="Salamov A."/>
            <person name="Wisecaver J."/>
            <person name="Long T.M."/>
            <person name="Aerts A.L."/>
            <person name="Barry K."/>
            <person name="Choi C."/>
            <person name="Clum A."/>
            <person name="Coughlan A.Y."/>
            <person name="Deshpande S."/>
            <person name="Douglass A.P."/>
            <person name="Hanson S.J."/>
            <person name="Klenk H.-P."/>
            <person name="Labutti K."/>
            <person name="Lapidus A."/>
            <person name="Lindquist E."/>
            <person name="Lipzen A."/>
            <person name="Meier-Kolthoff J.P."/>
            <person name="Ohm R.A."/>
            <person name="Otillar R.P."/>
            <person name="Pangilinan J."/>
            <person name="Peng Y."/>
            <person name="Rokas A."/>
            <person name="Rosa C.A."/>
            <person name="Scheuner C."/>
            <person name="Sibirny A.A."/>
            <person name="Slot J.C."/>
            <person name="Stielow J.B."/>
            <person name="Sun H."/>
            <person name="Kurtzman C.P."/>
            <person name="Blackwell M."/>
            <person name="Grigoriev I.V."/>
            <person name="Jeffries T.W."/>
        </authorList>
    </citation>
    <scope>NUCLEOTIDE SEQUENCE [LARGE SCALE GENOMIC DNA]</scope>
    <source>
        <strain evidence="2">NRRL Y-2460</strain>
    </source>
</reference>
<proteinExistence type="predicted"/>
<keyword evidence="2" id="KW-1185">Reference proteome</keyword>
<sequence>MSGGAMSENGNLKSEDDRLNVKFLYIVKYLLSSKNGRRRQLQPKTLKKVIHSVFYINLISGNNNREKRVIRPTVAAPGSNFGRFVANYSRLESTAIEVLEVVISILENFLFLIRFINVKKISNKKLNYLNGLVLKLSKIWLILTIKSSIWRYWRLFKLERKLNVLDRVNEEIVNLIIKAKNYVLINSGLCIIEIMELLEIDQLSWLVNLYNIYRMIGNGSIFLEEEDELKIEKLFTKYQV</sequence>
<protein>
    <submittedName>
        <fullName evidence="1">Uncharacterized protein</fullName>
    </submittedName>
</protein>
<evidence type="ECO:0000313" key="1">
    <source>
        <dbReference type="EMBL" id="ODV97978.1"/>
    </source>
</evidence>
<dbReference type="AlphaFoldDB" id="A0A1E4U253"/>
<accession>A0A1E4U253</accession>
<evidence type="ECO:0000313" key="2">
    <source>
        <dbReference type="Proteomes" id="UP000094236"/>
    </source>
</evidence>